<dbReference type="GO" id="GO:0009113">
    <property type="term" value="P:purine nucleobase biosynthetic process"/>
    <property type="evidence" value="ECO:0007669"/>
    <property type="project" value="UniProtKB-UniRule"/>
</dbReference>
<evidence type="ECO:0000256" key="3">
    <source>
        <dbReference type="ARBA" id="ARBA00022676"/>
    </source>
</evidence>
<reference evidence="12 13" key="1">
    <citation type="submission" date="2019-04" db="EMBL/GenBank/DDBJ databases">
        <title>Phreatobacter aquaticus sp. nov.</title>
        <authorList>
            <person name="Choi A."/>
        </authorList>
    </citation>
    <scope>NUCLEOTIDE SEQUENCE [LARGE SCALE GENOMIC DNA]</scope>
    <source>
        <strain evidence="12 13">KCTC 52518</strain>
    </source>
</reference>
<dbReference type="KEGG" id="pstg:E8M01_29750"/>
<sequence length="509" mass="55947">MTRSLEVRLHEADLEHQREDFDPQTLDDGAFDSEADRLHEECGVFGVHNHPDAAALTALGLHALQHRGQEAAGIVSFDGARFHSERRLGLVGDNFSKREVIERLPGQSAIGHTRYSTTGGTILRNVQPLFAELETGGFAVCHNGNLTNGLTLRRRLIADGAIYQATSDTEVILHLVARSRRNRFTDRFIDALGQIEGGYAFVGMTNKKLIGARDPLGIRPLVIGELGGKYILTSETCALDIIGARFVREVAVGEVVVISDQGLESIIPFPQRKPRPCIFEYVYFARPDSIVDGKNVYGLRKQIGATLASEAPVEADVVVPVPDSGVPAAIGFAHRSGIPYELGIIRNHYVGRTFIQPTQTVRELGVRLKHSANRAVVEGQRIVLVDDSIVRGTTSRKIVQMMRDAGAREVHFRIASPPIKFPDYYGIDMPDQDKLLAARMSLEEMKVYLGVDSLAFISIDGLYRALGEPGRDPVQPQFTDHYFTGDYPTPITDLVSESAKQLSLLAEAS</sequence>
<dbReference type="Proteomes" id="UP000298781">
    <property type="component" value="Chromosome"/>
</dbReference>
<dbReference type="InterPro" id="IPR005854">
    <property type="entry name" value="PurF"/>
</dbReference>
<dbReference type="EMBL" id="CP039690">
    <property type="protein sequence ID" value="QCI68046.1"/>
    <property type="molecule type" value="Genomic_DNA"/>
</dbReference>
<dbReference type="Gene3D" id="3.40.50.2020">
    <property type="match status" value="1"/>
</dbReference>
<keyword evidence="13" id="KW-1185">Reference proteome</keyword>
<feature type="active site" description="Nucleophile" evidence="7 9">
    <location>
        <position position="42"/>
    </location>
</feature>
<dbReference type="InterPro" id="IPR029057">
    <property type="entry name" value="PRTase-like"/>
</dbReference>
<evidence type="ECO:0000256" key="2">
    <source>
        <dbReference type="ARBA" id="ARBA00010138"/>
    </source>
</evidence>
<evidence type="ECO:0000256" key="1">
    <source>
        <dbReference type="ARBA" id="ARBA00005209"/>
    </source>
</evidence>
<feature type="binding site" evidence="7 10">
    <location>
        <position position="386"/>
    </location>
    <ligand>
        <name>Mg(2+)</name>
        <dbReference type="ChEBI" id="CHEBI:18420"/>
    </ligand>
</feature>
<comment type="pathway">
    <text evidence="1 7 8">Purine metabolism; IMP biosynthesis via de novo pathway; N(1)-(5-phospho-D-ribosyl)glycinamide from 5-phospho-alpha-D-ribose 1-diphosphate: step 1/2.</text>
</comment>
<dbReference type="UniPathway" id="UPA00074">
    <property type="reaction ID" value="UER00124"/>
</dbReference>
<dbReference type="RefSeq" id="WP_136963466.1">
    <property type="nucleotide sequence ID" value="NZ_CP039690.1"/>
</dbReference>
<evidence type="ECO:0000256" key="6">
    <source>
        <dbReference type="ARBA" id="ARBA00022962"/>
    </source>
</evidence>
<dbReference type="GO" id="GO:0006189">
    <property type="term" value="P:'de novo' IMP biosynthetic process"/>
    <property type="evidence" value="ECO:0007669"/>
    <property type="project" value="UniProtKB-UniRule"/>
</dbReference>
<dbReference type="InterPro" id="IPR029055">
    <property type="entry name" value="Ntn_hydrolases_N"/>
</dbReference>
<dbReference type="SUPFAM" id="SSF53271">
    <property type="entry name" value="PRTase-like"/>
    <property type="match status" value="1"/>
</dbReference>
<evidence type="ECO:0000256" key="5">
    <source>
        <dbReference type="ARBA" id="ARBA00022755"/>
    </source>
</evidence>
<gene>
    <name evidence="7" type="primary">purF</name>
    <name evidence="12" type="ORF">E8M01_29750</name>
</gene>
<evidence type="ECO:0000313" key="13">
    <source>
        <dbReference type="Proteomes" id="UP000298781"/>
    </source>
</evidence>
<organism evidence="12 13">
    <name type="scientific">Phreatobacter stygius</name>
    <dbReference type="NCBI Taxonomy" id="1940610"/>
    <lineage>
        <taxon>Bacteria</taxon>
        <taxon>Pseudomonadati</taxon>
        <taxon>Pseudomonadota</taxon>
        <taxon>Alphaproteobacteria</taxon>
        <taxon>Hyphomicrobiales</taxon>
        <taxon>Phreatobacteraceae</taxon>
        <taxon>Phreatobacter</taxon>
    </lineage>
</organism>
<accession>A0A4D7BFT0</accession>
<dbReference type="CDD" id="cd06223">
    <property type="entry name" value="PRTases_typeI"/>
    <property type="match status" value="1"/>
</dbReference>
<name>A0A4D7BFT0_9HYPH</name>
<dbReference type="EC" id="2.4.2.14" evidence="7"/>
<dbReference type="InterPro" id="IPR017932">
    <property type="entry name" value="GATase_2_dom"/>
</dbReference>
<keyword evidence="6 7" id="KW-0315">Glutamine amidotransferase</keyword>
<feature type="binding site" evidence="7 10">
    <location>
        <position position="387"/>
    </location>
    <ligand>
        <name>Mg(2+)</name>
        <dbReference type="ChEBI" id="CHEBI:18420"/>
    </ligand>
</feature>
<dbReference type="PIRSF" id="PIRSF000485">
    <property type="entry name" value="Amd_phspho_trans"/>
    <property type="match status" value="1"/>
</dbReference>
<dbReference type="Gene3D" id="3.60.20.10">
    <property type="entry name" value="Glutamine Phosphoribosylpyrophosphate, subunit 1, domain 1"/>
    <property type="match status" value="1"/>
</dbReference>
<keyword evidence="7 10" id="KW-0460">Magnesium</keyword>
<evidence type="ECO:0000256" key="8">
    <source>
        <dbReference type="PIRNR" id="PIRNR000485"/>
    </source>
</evidence>
<dbReference type="PANTHER" id="PTHR11907">
    <property type="entry name" value="AMIDOPHOSPHORIBOSYLTRANSFERASE"/>
    <property type="match status" value="1"/>
</dbReference>
<dbReference type="InterPro" id="IPR000836">
    <property type="entry name" value="PRTase_dom"/>
</dbReference>
<evidence type="ECO:0000256" key="7">
    <source>
        <dbReference type="HAMAP-Rule" id="MF_01931"/>
    </source>
</evidence>
<dbReference type="CDD" id="cd00715">
    <property type="entry name" value="GPATase_N"/>
    <property type="match status" value="1"/>
</dbReference>
<evidence type="ECO:0000256" key="9">
    <source>
        <dbReference type="PIRSR" id="PIRSR000485-1"/>
    </source>
</evidence>
<comment type="similarity">
    <text evidence="2 7 8">In the C-terminal section; belongs to the purine/pyrimidine phosphoribosyltransferase family.</text>
</comment>
<evidence type="ECO:0000259" key="11">
    <source>
        <dbReference type="PROSITE" id="PS51278"/>
    </source>
</evidence>
<comment type="function">
    <text evidence="7">Catalyzes the formation of phosphoribosylamine from phosphoribosylpyrophosphate (PRPP) and glutamine.</text>
</comment>
<dbReference type="SUPFAM" id="SSF56235">
    <property type="entry name" value="N-terminal nucleophile aminohydrolases (Ntn hydrolases)"/>
    <property type="match status" value="1"/>
</dbReference>
<keyword evidence="4 7" id="KW-0808">Transferase</keyword>
<evidence type="ECO:0000256" key="10">
    <source>
        <dbReference type="PIRSR" id="PIRSR000485-2"/>
    </source>
</evidence>
<dbReference type="InterPro" id="IPR035584">
    <property type="entry name" value="PurF_N"/>
</dbReference>
<proteinExistence type="inferred from homology"/>
<protein>
    <recommendedName>
        <fullName evidence="7">Amidophosphoribosyltransferase</fullName>
        <shortName evidence="7">ATase</shortName>
        <ecNumber evidence="7">2.4.2.14</ecNumber>
    </recommendedName>
    <alternativeName>
        <fullName evidence="7">Glutamine phosphoribosylpyrophosphate amidotransferase</fullName>
        <shortName evidence="7">GPATase</shortName>
    </alternativeName>
</protein>
<dbReference type="Pfam" id="PF00156">
    <property type="entry name" value="Pribosyltran"/>
    <property type="match status" value="1"/>
</dbReference>
<dbReference type="PROSITE" id="PS51278">
    <property type="entry name" value="GATASE_TYPE_2"/>
    <property type="match status" value="1"/>
</dbReference>
<dbReference type="HAMAP" id="MF_01931">
    <property type="entry name" value="PurF"/>
    <property type="match status" value="1"/>
</dbReference>
<comment type="cofactor">
    <cofactor evidence="7 10">
        <name>Mg(2+)</name>
        <dbReference type="ChEBI" id="CHEBI:18420"/>
    </cofactor>
    <text evidence="7 10">Binds 1 Mg(2+) ion per subunit.</text>
</comment>
<evidence type="ECO:0000256" key="4">
    <source>
        <dbReference type="ARBA" id="ARBA00022679"/>
    </source>
</evidence>
<evidence type="ECO:0000313" key="12">
    <source>
        <dbReference type="EMBL" id="QCI68046.1"/>
    </source>
</evidence>
<dbReference type="AlphaFoldDB" id="A0A4D7BFT0"/>
<feature type="domain" description="Glutamine amidotransferase type-2" evidence="11">
    <location>
        <begin position="42"/>
        <end position="261"/>
    </location>
</feature>
<dbReference type="Pfam" id="PF13537">
    <property type="entry name" value="GATase_7"/>
    <property type="match status" value="1"/>
</dbReference>
<dbReference type="GO" id="GO:0000287">
    <property type="term" value="F:magnesium ion binding"/>
    <property type="evidence" value="ECO:0007669"/>
    <property type="project" value="UniProtKB-UniRule"/>
</dbReference>
<comment type="caution">
    <text evidence="7">Lacks conserved residue(s) required for the propagation of feature annotation.</text>
</comment>
<feature type="binding site" evidence="7 10">
    <location>
        <position position="324"/>
    </location>
    <ligand>
        <name>Mg(2+)</name>
        <dbReference type="ChEBI" id="CHEBI:18420"/>
    </ligand>
</feature>
<keyword evidence="5 7" id="KW-0658">Purine biosynthesis</keyword>
<dbReference type="OrthoDB" id="9801213at2"/>
<keyword evidence="3 7" id="KW-0328">Glycosyltransferase</keyword>
<dbReference type="NCBIfam" id="TIGR01134">
    <property type="entry name" value="purF"/>
    <property type="match status" value="1"/>
</dbReference>
<comment type="catalytic activity">
    <reaction evidence="7 8">
        <text>5-phospho-beta-D-ribosylamine + L-glutamate + diphosphate = 5-phospho-alpha-D-ribose 1-diphosphate + L-glutamine + H2O</text>
        <dbReference type="Rhea" id="RHEA:14905"/>
        <dbReference type="ChEBI" id="CHEBI:15377"/>
        <dbReference type="ChEBI" id="CHEBI:29985"/>
        <dbReference type="ChEBI" id="CHEBI:33019"/>
        <dbReference type="ChEBI" id="CHEBI:58017"/>
        <dbReference type="ChEBI" id="CHEBI:58359"/>
        <dbReference type="ChEBI" id="CHEBI:58681"/>
        <dbReference type="EC" id="2.4.2.14"/>
    </reaction>
</comment>
<dbReference type="GO" id="GO:0004044">
    <property type="term" value="F:amidophosphoribosyltransferase activity"/>
    <property type="evidence" value="ECO:0007669"/>
    <property type="project" value="UniProtKB-UniRule"/>
</dbReference>
<keyword evidence="7 10" id="KW-0479">Metal-binding</keyword>